<feature type="region of interest" description="Disordered" evidence="1">
    <location>
        <begin position="1044"/>
        <end position="1103"/>
    </location>
</feature>
<dbReference type="GO" id="GO:1990904">
    <property type="term" value="C:ribonucleoprotein complex"/>
    <property type="evidence" value="ECO:0007669"/>
    <property type="project" value="TreeGrafter"/>
</dbReference>
<feature type="domain" description="Ribosomal protein eL8/eL30/eS12/Gadd45" evidence="2">
    <location>
        <begin position="715"/>
        <end position="809"/>
    </location>
</feature>
<feature type="region of interest" description="Disordered" evidence="1">
    <location>
        <begin position="894"/>
        <end position="1010"/>
    </location>
</feature>
<dbReference type="Gene3D" id="3.80.10.10">
    <property type="entry name" value="Ribonuclease Inhibitor"/>
    <property type="match status" value="1"/>
</dbReference>
<reference evidence="4" key="2">
    <citation type="submission" date="2016-06" db="EMBL/GenBank/DDBJ databases">
        <title>The genome of a short-lived fish provides insights into sex chromosome evolution and the genetic control of aging.</title>
        <authorList>
            <person name="Reichwald K."/>
            <person name="Felder M."/>
            <person name="Petzold A."/>
            <person name="Koch P."/>
            <person name="Groth M."/>
            <person name="Platzer M."/>
        </authorList>
    </citation>
    <scope>NUCLEOTIDE SEQUENCE</scope>
    <source>
        <tissue evidence="4">Brain</tissue>
    </source>
</reference>
<dbReference type="Pfam" id="PF12937">
    <property type="entry name" value="F-box-like"/>
    <property type="match status" value="1"/>
</dbReference>
<evidence type="ECO:0000313" key="4">
    <source>
        <dbReference type="EMBL" id="SBR99236.1"/>
    </source>
</evidence>
<dbReference type="InterPro" id="IPR004038">
    <property type="entry name" value="Ribosomal_eL8/eL30/eS12/Gad45"/>
</dbReference>
<evidence type="ECO:0000259" key="3">
    <source>
        <dbReference type="Pfam" id="PF12937"/>
    </source>
</evidence>
<dbReference type="InterPro" id="IPR001810">
    <property type="entry name" value="F-box_dom"/>
</dbReference>
<dbReference type="FunFam" id="3.30.1330.30:FF:000004">
    <property type="entry name" value="selenocysteine insertion sequence-binding protein 2"/>
    <property type="match status" value="1"/>
</dbReference>
<feature type="region of interest" description="Disordered" evidence="1">
    <location>
        <begin position="334"/>
        <end position="426"/>
    </location>
</feature>
<dbReference type="Pfam" id="PF01248">
    <property type="entry name" value="Ribosomal_L7Ae"/>
    <property type="match status" value="1"/>
</dbReference>
<feature type="compositionally biased region" description="Polar residues" evidence="1">
    <location>
        <begin position="399"/>
        <end position="417"/>
    </location>
</feature>
<dbReference type="PANTHER" id="PTHR13284">
    <property type="entry name" value="GH01354P"/>
    <property type="match status" value="1"/>
</dbReference>
<organism evidence="4">
    <name type="scientific">Nothobranchius pienaari</name>
    <dbReference type="NCBI Taxonomy" id="704102"/>
    <lineage>
        <taxon>Eukaryota</taxon>
        <taxon>Metazoa</taxon>
        <taxon>Chordata</taxon>
        <taxon>Craniata</taxon>
        <taxon>Vertebrata</taxon>
        <taxon>Euteleostomi</taxon>
        <taxon>Actinopterygii</taxon>
        <taxon>Neopterygii</taxon>
        <taxon>Teleostei</taxon>
        <taxon>Neoteleostei</taxon>
        <taxon>Acanthomorphata</taxon>
        <taxon>Ovalentaria</taxon>
        <taxon>Atherinomorphae</taxon>
        <taxon>Cyprinodontiformes</taxon>
        <taxon>Nothobranchiidae</taxon>
        <taxon>Nothobranchius</taxon>
    </lineage>
</organism>
<protein>
    <submittedName>
        <fullName evidence="4">SECIS binding protein 2-like</fullName>
    </submittedName>
</protein>
<feature type="compositionally biased region" description="Basic and acidic residues" evidence="1">
    <location>
        <begin position="1085"/>
        <end position="1099"/>
    </location>
</feature>
<dbReference type="GO" id="GO:0005739">
    <property type="term" value="C:mitochondrion"/>
    <property type="evidence" value="ECO:0007669"/>
    <property type="project" value="TreeGrafter"/>
</dbReference>
<feature type="domain" description="F-box" evidence="3">
    <location>
        <begin position="1153"/>
        <end position="1192"/>
    </location>
</feature>
<dbReference type="SUPFAM" id="SSF52047">
    <property type="entry name" value="RNI-like"/>
    <property type="match status" value="1"/>
</dbReference>
<dbReference type="SUPFAM" id="SSF55315">
    <property type="entry name" value="L30e-like"/>
    <property type="match status" value="1"/>
</dbReference>
<accession>A0A1A8QZY7</accession>
<dbReference type="GO" id="GO:0035368">
    <property type="term" value="F:selenocysteine insertion sequence binding"/>
    <property type="evidence" value="ECO:0007669"/>
    <property type="project" value="InterPro"/>
</dbReference>
<feature type="compositionally biased region" description="Polar residues" evidence="1">
    <location>
        <begin position="1046"/>
        <end position="1056"/>
    </location>
</feature>
<sequence>MDAGDIKDVKLSPEVEPFIPQRKGLEGSIVGMSLSGEAGGGGGVGVGGGSGGVETTPIPSYLITCYPFVQENQPNRQHPMYSGGELRWQQPNPSPGGPYLAYPILSSPQPPVSNDYTYYQIMPAPCPPVMGFYQPFPGPYTSPVQAGVASPVSAEVSERPLSLGPVYGMANQRGRGMVRSNVLPKSHVSVCQPPRGRRPPTRSVAVQKEVCTLAPDGRTRSVMLVDAAQQTDFPGEGSGRCAAEQVSPLMWKNRPKRRRASHPAENYEQGASEADIDSDSGYCSPKHNQAAGMTQRTPENAAAQGEAGVITRGSWVNLASQATQKPWRERIGLFPRGDQRKNLEQRNLPQDFPNGYSGRMPSTQSEQRLQPAAVSGSDLTPEPLYFEDEDEIPDLGSGVSVQCTNKQESSPAQTHTQPKLPKNLLDGLPENSPINIVQTPIPITTSVPKRAKSQRKKALAAALATAQEYSEISMEQKKLQEAFTKAAGKKSKTSVELDLGDMLAALEKQQQAMKARQLTNTKPLSLTVGTTTPFHSSGPSSVPCVMRGHQQALSVPHNALDSTAPRVKRGKEREVPKVKRPTALKKIILKEREGKKGKPSVEQECSGHEEHGEEGLQFTDDLEREPASQEENGLSVPSDASLSPASQNSPYSITPVSQGSPASSGIGSPMASNAITKIHSRRFREYCNQVLSKEIDESVTLLLQELVRFQERIYQKDPTKAKSKRRLVMGLREVTKHMKLHKIKCVIISPNCEKIQAKGGLDEALYNVIAMAREQEIPFVFALGRKALGRCVNKLVPVSVVGIFNYSGAEGLFNRLVSLTEEARKAYKDMVSALEQEQAEEALKNDKKVPHHMGHSRNHSAASAISFCSIFSEPISEVNEKEYETNWRSMMETSDALEPAEAEPSRPAPSVSSQKNSESLAASANTVQPSPTAPLPRTGPLTQVTGDRDEVRTDDRLELASQSTETGSLDGSCRGPLTSSITSTTSTLVPGMSEEAEEEEEEEMERDVPKVEKDGSFLKVTLQRPPRAKQDCSAIVPKLEAVAPQNAPSTVHSQSRPLIRPPIRNSGPCPDQHSNRHTPPHTRSRHTDSRTSHPERLESSKITFLNRSAKLGNGASSSGSELHHLRVPLSALQEGGTEADRESAGGGPSCEREVWVSVFRYLSRADLCVCMAVCKNWYKWCLDKRLWSRIDLSIKHTVTPQALTGIIKRQPVTLNLSWTNISKKQLSWLVGRLPGLKDLMLAGCSWSSISALCSTGCPLLRSLDLRYADGVRDSQVRDIVTPLGCDNRSPLRNMQSLRLAGLDISDSTLRLVIRHMPHLTKLDLSHCNTLTDHSVNLLTAVGSSTRNTLAELKLGGCSKLTDTCLKYLRRLSCISLLDLRGCKGISRKACEALISELSVNTLYCLSDEKLIQRIS</sequence>
<evidence type="ECO:0000256" key="1">
    <source>
        <dbReference type="SAM" id="MobiDB-lite"/>
    </source>
</evidence>
<dbReference type="CDD" id="cd22181">
    <property type="entry name" value="F-box_FBXL11"/>
    <property type="match status" value="1"/>
</dbReference>
<feature type="compositionally biased region" description="Low complexity" evidence="1">
    <location>
        <begin position="978"/>
        <end position="987"/>
    </location>
</feature>
<feature type="compositionally biased region" description="Acidic residues" evidence="1">
    <location>
        <begin position="994"/>
        <end position="1005"/>
    </location>
</feature>
<feature type="compositionally biased region" description="Polar residues" evidence="1">
    <location>
        <begin position="914"/>
        <end position="930"/>
    </location>
</feature>
<evidence type="ECO:0000259" key="2">
    <source>
        <dbReference type="Pfam" id="PF01248"/>
    </source>
</evidence>
<feature type="compositionally biased region" description="Basic residues" evidence="1">
    <location>
        <begin position="1075"/>
        <end position="1084"/>
    </location>
</feature>
<feature type="region of interest" description="Disordered" evidence="1">
    <location>
        <begin position="559"/>
        <end position="668"/>
    </location>
</feature>
<dbReference type="InterPro" id="IPR032675">
    <property type="entry name" value="LRR_dom_sf"/>
</dbReference>
<dbReference type="InterPro" id="IPR040051">
    <property type="entry name" value="SECISBP2"/>
</dbReference>
<dbReference type="InterPro" id="IPR006553">
    <property type="entry name" value="Leu-rich_rpt_Cys-con_subtyp"/>
</dbReference>
<feature type="compositionally biased region" description="Polar residues" evidence="1">
    <location>
        <begin position="960"/>
        <end position="969"/>
    </location>
</feature>
<dbReference type="InterPro" id="IPR029064">
    <property type="entry name" value="Ribosomal_eL30-like_sf"/>
</dbReference>
<proteinExistence type="predicted"/>
<feature type="compositionally biased region" description="Basic and acidic residues" evidence="1">
    <location>
        <begin position="946"/>
        <end position="958"/>
    </location>
</feature>
<name>A0A1A8QZY7_9TELE</name>
<gene>
    <name evidence="4" type="primary">SECISBP2L</name>
</gene>
<dbReference type="SMART" id="SM00367">
    <property type="entry name" value="LRR_CC"/>
    <property type="match status" value="4"/>
</dbReference>
<dbReference type="PANTHER" id="PTHR13284:SF10">
    <property type="entry name" value="SELENOCYSTEINE INSERTION SEQUENCE-BINDING PROTEIN 2-LIKE"/>
    <property type="match status" value="1"/>
</dbReference>
<feature type="compositionally biased region" description="Basic and acidic residues" evidence="1">
    <location>
        <begin position="334"/>
        <end position="344"/>
    </location>
</feature>
<dbReference type="Gene3D" id="3.30.1330.30">
    <property type="match status" value="1"/>
</dbReference>
<dbReference type="EMBL" id="HAEG01015065">
    <property type="protein sequence ID" value="SBR99236.1"/>
    <property type="molecule type" value="Transcribed_RNA"/>
</dbReference>
<dbReference type="GO" id="GO:0043021">
    <property type="term" value="F:ribonucleoprotein complex binding"/>
    <property type="evidence" value="ECO:0007669"/>
    <property type="project" value="TreeGrafter"/>
</dbReference>
<dbReference type="GO" id="GO:0003730">
    <property type="term" value="F:mRNA 3'-UTR binding"/>
    <property type="evidence" value="ECO:0007669"/>
    <property type="project" value="TreeGrafter"/>
</dbReference>
<feature type="compositionally biased region" description="Polar residues" evidence="1">
    <location>
        <begin position="638"/>
        <end position="668"/>
    </location>
</feature>
<feature type="region of interest" description="Disordered" evidence="1">
    <location>
        <begin position="250"/>
        <end position="305"/>
    </location>
</feature>
<feature type="compositionally biased region" description="Basic and acidic residues" evidence="1">
    <location>
        <begin position="588"/>
        <end position="614"/>
    </location>
</feature>
<reference evidence="4" key="1">
    <citation type="submission" date="2016-05" db="EMBL/GenBank/DDBJ databases">
        <authorList>
            <person name="Lavstsen T."/>
            <person name="Jespersen J.S."/>
        </authorList>
    </citation>
    <scope>NUCLEOTIDE SEQUENCE</scope>
    <source>
        <tissue evidence="4">Brain</tissue>
    </source>
</reference>
<dbReference type="GO" id="GO:0001514">
    <property type="term" value="P:selenocysteine incorporation"/>
    <property type="evidence" value="ECO:0007669"/>
    <property type="project" value="UniProtKB-ARBA"/>
</dbReference>